<protein>
    <recommendedName>
        <fullName evidence="2">Nephrocystin 3-like N-terminal domain-containing protein</fullName>
    </recommendedName>
</protein>
<feature type="domain" description="Nephrocystin 3-like N-terminal" evidence="2">
    <location>
        <begin position="22"/>
        <end position="68"/>
    </location>
</feature>
<evidence type="ECO:0000259" key="2">
    <source>
        <dbReference type="Pfam" id="PF24883"/>
    </source>
</evidence>
<dbReference type="Pfam" id="PF24883">
    <property type="entry name" value="NPHP3_N"/>
    <property type="match status" value="1"/>
</dbReference>
<evidence type="ECO:0000313" key="4">
    <source>
        <dbReference type="Proteomes" id="UP000515960"/>
    </source>
</evidence>
<reference evidence="3 4" key="1">
    <citation type="submission" date="2020-08" db="EMBL/GenBank/DDBJ databases">
        <authorList>
            <person name="Liu C."/>
            <person name="Sun Q."/>
        </authorList>
    </citation>
    <scope>NUCLEOTIDE SEQUENCE [LARGE SCALE GENOMIC DNA]</scope>
    <source>
        <strain evidence="3 4">NSJ-62</strain>
    </source>
</reference>
<dbReference type="Proteomes" id="UP000515960">
    <property type="component" value="Chromosome"/>
</dbReference>
<dbReference type="InterPro" id="IPR056884">
    <property type="entry name" value="NPHP3-like_N"/>
</dbReference>
<dbReference type="AlphaFoldDB" id="A0A7G9B1C5"/>
<gene>
    <name evidence="3" type="ORF">H8790_07575</name>
</gene>
<dbReference type="SUPFAM" id="SSF52540">
    <property type="entry name" value="P-loop containing nucleoside triphosphate hydrolases"/>
    <property type="match status" value="1"/>
</dbReference>
<keyword evidence="1" id="KW-0677">Repeat</keyword>
<organism evidence="3 4">
    <name type="scientific">Oscillibacter hominis</name>
    <dbReference type="NCBI Taxonomy" id="2763056"/>
    <lineage>
        <taxon>Bacteria</taxon>
        <taxon>Bacillati</taxon>
        <taxon>Bacillota</taxon>
        <taxon>Clostridia</taxon>
        <taxon>Eubacteriales</taxon>
        <taxon>Oscillospiraceae</taxon>
        <taxon>Oscillibacter</taxon>
    </lineage>
</organism>
<accession>A0A7G9B1C5</accession>
<name>A0A7G9B1C5_9FIRM</name>
<dbReference type="EMBL" id="CP060490">
    <property type="protein sequence ID" value="QNL43356.1"/>
    <property type="molecule type" value="Genomic_DNA"/>
</dbReference>
<keyword evidence="4" id="KW-1185">Reference proteome</keyword>
<evidence type="ECO:0000313" key="3">
    <source>
        <dbReference type="EMBL" id="QNL43356.1"/>
    </source>
</evidence>
<evidence type="ECO:0000256" key="1">
    <source>
        <dbReference type="ARBA" id="ARBA00022737"/>
    </source>
</evidence>
<dbReference type="KEGG" id="ohi:H8790_07575"/>
<dbReference type="InterPro" id="IPR027417">
    <property type="entry name" value="P-loop_NTPase"/>
</dbReference>
<sequence length="174" mass="18918">MSIRFFLGANSGEGFQSLYPQILDLHETHDFLILKGGPGAGKSTFMKRIAQAAEQADSPVEYIYCSGDPDSLDAVLLPECHTAVADGTSPHGRATEGHFYTLAYHIKVRLQQQFSHAVNAPNTAAGGVTLVTPPFLPQWIAMEEWESENQRLFATLRRCILTDKGNLAAKAATG</sequence>
<dbReference type="RefSeq" id="WP_187331947.1">
    <property type="nucleotide sequence ID" value="NZ_CP060490.1"/>
</dbReference>
<proteinExistence type="predicted"/>